<dbReference type="RefSeq" id="WP_184394354.1">
    <property type="nucleotide sequence ID" value="NZ_BAAAJD010000160.1"/>
</dbReference>
<keyword evidence="3" id="KW-1185">Reference proteome</keyword>
<reference evidence="2 3" key="1">
    <citation type="submission" date="2020-08" db="EMBL/GenBank/DDBJ databases">
        <title>Sequencing the genomes of 1000 actinobacteria strains.</title>
        <authorList>
            <person name="Klenk H.-P."/>
        </authorList>
    </citation>
    <scope>NUCLEOTIDE SEQUENCE [LARGE SCALE GENOMIC DNA]</scope>
    <source>
        <strain evidence="2 3">DSM 44551</strain>
    </source>
</reference>
<dbReference type="Proteomes" id="UP000572635">
    <property type="component" value="Unassembled WGS sequence"/>
</dbReference>
<protein>
    <submittedName>
        <fullName evidence="2">Uncharacterized protein</fullName>
    </submittedName>
</protein>
<feature type="region of interest" description="Disordered" evidence="1">
    <location>
        <begin position="209"/>
        <end position="309"/>
    </location>
</feature>
<evidence type="ECO:0000256" key="1">
    <source>
        <dbReference type="SAM" id="MobiDB-lite"/>
    </source>
</evidence>
<accession>A0A7W8QPE3</accession>
<feature type="region of interest" description="Disordered" evidence="1">
    <location>
        <begin position="67"/>
        <end position="123"/>
    </location>
</feature>
<feature type="compositionally biased region" description="Low complexity" evidence="1">
    <location>
        <begin position="251"/>
        <end position="270"/>
    </location>
</feature>
<feature type="region of interest" description="Disordered" evidence="1">
    <location>
        <begin position="323"/>
        <end position="347"/>
    </location>
</feature>
<organism evidence="2 3">
    <name type="scientific">Nocardiopsis composta</name>
    <dbReference type="NCBI Taxonomy" id="157465"/>
    <lineage>
        <taxon>Bacteria</taxon>
        <taxon>Bacillati</taxon>
        <taxon>Actinomycetota</taxon>
        <taxon>Actinomycetes</taxon>
        <taxon>Streptosporangiales</taxon>
        <taxon>Nocardiopsidaceae</taxon>
        <taxon>Nocardiopsis</taxon>
    </lineage>
</organism>
<evidence type="ECO:0000313" key="2">
    <source>
        <dbReference type="EMBL" id="MBB5434056.1"/>
    </source>
</evidence>
<evidence type="ECO:0000313" key="3">
    <source>
        <dbReference type="Proteomes" id="UP000572635"/>
    </source>
</evidence>
<comment type="caution">
    <text evidence="2">The sequence shown here is derived from an EMBL/GenBank/DDBJ whole genome shotgun (WGS) entry which is preliminary data.</text>
</comment>
<sequence>MAQNDRVRRGLPAAARLRGGRTLGRAAVLLGLVAGGWLLGASAAEADVPDAPGASGVEAVVDGAAEQSGRLASSAEQHFAESSAGQQGPSFEAPDLGGSGLSGLRDATAPSEDGAEGGSQVGEAVGGTVQGAVTGVQDTVQRTGGAVEGTVGAVEETADQAGGVVSGTVEAGRSVADGPLAEGDLAGAVSGIGGTGTRLQEGLERTVEDAAGLTDRSSGDDAEDASERAGDRTEKKRGEKKDGAERRAPSTAAPIQAAPGAAQVPAAVTADSADTGEQGAIGASGHPRVPGSDSTGGPSSPVPAPAAGFLLQQRADTLRPFAHRVDLPGDPTLVVRDAADDPSFSPD</sequence>
<gene>
    <name evidence="2" type="ORF">HDA36_004140</name>
</gene>
<feature type="compositionally biased region" description="Basic and acidic residues" evidence="1">
    <location>
        <begin position="225"/>
        <end position="248"/>
    </location>
</feature>
<name>A0A7W8QPE3_9ACTN</name>
<dbReference type="AlphaFoldDB" id="A0A7W8QPE3"/>
<proteinExistence type="predicted"/>
<dbReference type="EMBL" id="JACHDB010000001">
    <property type="protein sequence ID" value="MBB5434056.1"/>
    <property type="molecule type" value="Genomic_DNA"/>
</dbReference>
<feature type="compositionally biased region" description="Low complexity" evidence="1">
    <location>
        <begin position="290"/>
        <end position="299"/>
    </location>
</feature>